<dbReference type="InterPro" id="IPR027791">
    <property type="entry name" value="Galactosyl_T_C"/>
</dbReference>
<evidence type="ECO:0000313" key="4">
    <source>
        <dbReference type="EMBL" id="TDE41472.1"/>
    </source>
</evidence>
<protein>
    <submittedName>
        <fullName evidence="4">Glycosyltransferase</fullName>
    </submittedName>
</protein>
<dbReference type="InterPro" id="IPR001173">
    <property type="entry name" value="Glyco_trans_2-like"/>
</dbReference>
<name>A0A4R5F299_9ACTN</name>
<accession>A0A4R5F299</accession>
<dbReference type="Pfam" id="PF00535">
    <property type="entry name" value="Glycos_transf_2"/>
    <property type="match status" value="1"/>
</dbReference>
<dbReference type="SUPFAM" id="SSF53448">
    <property type="entry name" value="Nucleotide-diphospho-sugar transferases"/>
    <property type="match status" value="1"/>
</dbReference>
<dbReference type="PANTHER" id="PTHR43685">
    <property type="entry name" value="GLYCOSYLTRANSFERASE"/>
    <property type="match status" value="1"/>
</dbReference>
<dbReference type="AlphaFoldDB" id="A0A4R5F299"/>
<gene>
    <name evidence="4" type="ORF">E1295_30040</name>
</gene>
<reference evidence="4 5" key="1">
    <citation type="submission" date="2019-03" db="EMBL/GenBank/DDBJ databases">
        <title>Draft genome sequences of novel Actinobacteria.</title>
        <authorList>
            <person name="Sahin N."/>
            <person name="Ay H."/>
            <person name="Saygin H."/>
        </authorList>
    </citation>
    <scope>NUCLEOTIDE SEQUENCE [LARGE SCALE GENOMIC DNA]</scope>
    <source>
        <strain evidence="4 5">6K102</strain>
    </source>
</reference>
<dbReference type="PANTHER" id="PTHR43685:SF3">
    <property type="entry name" value="SLR2126 PROTEIN"/>
    <property type="match status" value="1"/>
</dbReference>
<dbReference type="RefSeq" id="WP_132635153.1">
    <property type="nucleotide sequence ID" value="NZ_SMLD01000097.1"/>
</dbReference>
<proteinExistence type="predicted"/>
<dbReference type="GO" id="GO:0016740">
    <property type="term" value="F:transferase activity"/>
    <property type="evidence" value="ECO:0007669"/>
    <property type="project" value="UniProtKB-KW"/>
</dbReference>
<dbReference type="EMBL" id="SMLD01000097">
    <property type="protein sequence ID" value="TDE41472.1"/>
    <property type="molecule type" value="Genomic_DNA"/>
</dbReference>
<evidence type="ECO:0000259" key="3">
    <source>
        <dbReference type="Pfam" id="PF02709"/>
    </source>
</evidence>
<feature type="domain" description="Galactosyltransferase C-terminal" evidence="3">
    <location>
        <begin position="179"/>
        <end position="227"/>
    </location>
</feature>
<evidence type="ECO:0000313" key="5">
    <source>
        <dbReference type="Proteomes" id="UP000295136"/>
    </source>
</evidence>
<evidence type="ECO:0000256" key="1">
    <source>
        <dbReference type="ARBA" id="ARBA00022679"/>
    </source>
</evidence>
<sequence>MDHSLTCCVIIPTYNRARLLDWTLHALTRQDLPRDRFEVVVVDDGSSDDSAAVVDGYRDRLAVSYHYQEDQGYRLAAARNVGIAHASADVCVFIDSGVLAHSRCLSAHLDSHASASGPAAVVGYAYGFNLDNEDAQLIEATVDVTDPDASIARLAEDGRLDLREEFYVRHGDRIGDLPAPWTVYWNCNASARTAQLRSIGAFDEAFRSWGGEDIDLAYRLHRDGARFVLNRQASSIHYPHEKNADQNIESCALNYRYIADKYRTPLTRLLLPLPTIDPFNLNDVARFLDVPSCADYLAGKT</sequence>
<dbReference type="Proteomes" id="UP000295136">
    <property type="component" value="Unassembled WGS sequence"/>
</dbReference>
<feature type="domain" description="Glycosyltransferase 2-like" evidence="2">
    <location>
        <begin position="8"/>
        <end position="128"/>
    </location>
</feature>
<keyword evidence="5" id="KW-1185">Reference proteome</keyword>
<dbReference type="InterPro" id="IPR029044">
    <property type="entry name" value="Nucleotide-diphossugar_trans"/>
</dbReference>
<organism evidence="4 5">
    <name type="scientific">Nonomuraea mesophila</name>
    <dbReference type="NCBI Taxonomy" id="2530382"/>
    <lineage>
        <taxon>Bacteria</taxon>
        <taxon>Bacillati</taxon>
        <taxon>Actinomycetota</taxon>
        <taxon>Actinomycetes</taxon>
        <taxon>Streptosporangiales</taxon>
        <taxon>Streptosporangiaceae</taxon>
        <taxon>Nonomuraea</taxon>
    </lineage>
</organism>
<keyword evidence="1 4" id="KW-0808">Transferase</keyword>
<dbReference type="InterPro" id="IPR050834">
    <property type="entry name" value="Glycosyltransf_2"/>
</dbReference>
<evidence type="ECO:0000259" key="2">
    <source>
        <dbReference type="Pfam" id="PF00535"/>
    </source>
</evidence>
<dbReference type="Pfam" id="PF02709">
    <property type="entry name" value="Glyco_transf_7C"/>
    <property type="match status" value="1"/>
</dbReference>
<comment type="caution">
    <text evidence="4">The sequence shown here is derived from an EMBL/GenBank/DDBJ whole genome shotgun (WGS) entry which is preliminary data.</text>
</comment>
<dbReference type="Gene3D" id="3.90.550.10">
    <property type="entry name" value="Spore Coat Polysaccharide Biosynthesis Protein SpsA, Chain A"/>
    <property type="match status" value="1"/>
</dbReference>